<evidence type="ECO:0000313" key="2">
    <source>
        <dbReference type="Proteomes" id="UP000318422"/>
    </source>
</evidence>
<organism evidence="1 2">
    <name type="scientific">Zoogloea ramigera</name>
    <dbReference type="NCBI Taxonomy" id="350"/>
    <lineage>
        <taxon>Bacteria</taxon>
        <taxon>Pseudomonadati</taxon>
        <taxon>Pseudomonadota</taxon>
        <taxon>Betaproteobacteria</taxon>
        <taxon>Rhodocyclales</taxon>
        <taxon>Zoogloeaceae</taxon>
        <taxon>Zoogloea</taxon>
    </lineage>
</organism>
<accession>A0A4Y4CZZ2</accession>
<keyword evidence="2" id="KW-1185">Reference proteome</keyword>
<comment type="caution">
    <text evidence="1">The sequence shown here is derived from an EMBL/GenBank/DDBJ whole genome shotgun (WGS) entry which is preliminary data.</text>
</comment>
<evidence type="ECO:0000313" key="1">
    <source>
        <dbReference type="EMBL" id="GEC97054.1"/>
    </source>
</evidence>
<dbReference type="Proteomes" id="UP000318422">
    <property type="component" value="Unassembled WGS sequence"/>
</dbReference>
<dbReference type="AlphaFoldDB" id="A0A4Y4CZZ2"/>
<proteinExistence type="predicted"/>
<dbReference type="EMBL" id="BJNV01000062">
    <property type="protein sequence ID" value="GEC97054.1"/>
    <property type="molecule type" value="Genomic_DNA"/>
</dbReference>
<name>A0A4Y4CZZ2_ZOORA</name>
<gene>
    <name evidence="1" type="ORF">ZRA01_31270</name>
</gene>
<reference evidence="1 2" key="1">
    <citation type="submission" date="2019-06" db="EMBL/GenBank/DDBJ databases">
        <title>Whole genome shotgun sequence of Zoogloea ramigera NBRC 15342.</title>
        <authorList>
            <person name="Hosoyama A."/>
            <person name="Uohara A."/>
            <person name="Ohji S."/>
            <person name="Ichikawa N."/>
        </authorList>
    </citation>
    <scope>NUCLEOTIDE SEQUENCE [LARGE SCALE GENOMIC DNA]</scope>
    <source>
        <strain evidence="1 2">NBRC 15342</strain>
    </source>
</reference>
<protein>
    <submittedName>
        <fullName evidence="1">Uncharacterized protein</fullName>
    </submittedName>
</protein>
<sequence>MQLTEQQAEFIALLEAASSRVNQFVEKALGPLVEAYGTACLAPSRLPLDYVLNLAQLYLRLESVRQCEACRAALGVYEDGPVRVTTEKASRVLTLAALQFNRHEGVGGGVWLPEDLRRILGVAEGEQNPNQAQLIFQDVINEAASRYLIRSVFEAGVRLSELHYDQAKVFPAPLLGRGTAAMAYAPLPYSDELQQQISQARELVSAHFDALADEAIEDGGAGAKRVGLSRHYH</sequence>
<dbReference type="RefSeq" id="WP_141353993.1">
    <property type="nucleotide sequence ID" value="NZ_BJNV01000062.1"/>
</dbReference>